<keyword evidence="2" id="KW-0964">Secreted</keyword>
<keyword evidence="3 4" id="KW-0732">Signal</keyword>
<dbReference type="AlphaFoldDB" id="A0A1H6FBM2"/>
<evidence type="ECO:0000256" key="1">
    <source>
        <dbReference type="ARBA" id="ARBA00004613"/>
    </source>
</evidence>
<feature type="domain" description="Right handed beta helix" evidence="5">
    <location>
        <begin position="390"/>
        <end position="508"/>
    </location>
</feature>
<dbReference type="RefSeq" id="WP_103921145.1">
    <property type="nucleotide sequence ID" value="NZ_FMSV02000532.1"/>
</dbReference>
<feature type="signal peptide" evidence="4">
    <location>
        <begin position="1"/>
        <end position="24"/>
    </location>
</feature>
<proteinExistence type="predicted"/>
<dbReference type="InterPro" id="IPR012334">
    <property type="entry name" value="Pectin_lyas_fold"/>
</dbReference>
<evidence type="ECO:0000259" key="5">
    <source>
        <dbReference type="Pfam" id="PF13229"/>
    </source>
</evidence>
<dbReference type="NCBIfam" id="TIGR03804">
    <property type="entry name" value="para_beta_helix"/>
    <property type="match status" value="1"/>
</dbReference>
<dbReference type="InterPro" id="IPR039448">
    <property type="entry name" value="Beta_helix"/>
</dbReference>
<accession>A0A1H6FBM2</accession>
<feature type="domain" description="Right handed beta helix" evidence="5">
    <location>
        <begin position="264"/>
        <end position="382"/>
    </location>
</feature>
<evidence type="ECO:0000256" key="3">
    <source>
        <dbReference type="ARBA" id="ARBA00022729"/>
    </source>
</evidence>
<dbReference type="Proteomes" id="UP000236724">
    <property type="component" value="Unassembled WGS sequence"/>
</dbReference>
<protein>
    <recommendedName>
        <fullName evidence="5">Right handed beta helix domain-containing protein</fullName>
    </recommendedName>
</protein>
<reference evidence="6 7" key="1">
    <citation type="submission" date="2016-10" db="EMBL/GenBank/DDBJ databases">
        <authorList>
            <person name="de Groot N.N."/>
        </authorList>
    </citation>
    <scope>NUCLEOTIDE SEQUENCE [LARGE SCALE GENOMIC DNA]</scope>
    <source>
        <strain evidence="6">MBHS1</strain>
    </source>
</reference>
<sequence length="565" mass="62489">MKTMKPFHLLFLCFIFLHSPVTWAVDIGAHHYTPLPTLQMDVDGRYERIQGYAFQNFTLNVKVEANTQSGVPVDWWLVAQVGELLFSYQFDTQLQQFYWREGVHALAQTPLQSFPRTPLIPLSLPAGDFRLYFGLDTEADGQLSGSLRFSTLEMNIQALQRIFYVSPQGDDNHPGTLAQPWRSPEKAAQTAQAGDLILFRGGTYRSQLTPVNSGNAAYPIIFASHPGETAVFNGNSVNLVKGPGAPFSSLILVNNLSHIWLMGLKVQGSQDAGILVYNSNNILLQDNYVYDSHDAGIAVWRSQNFSVDGNEVQLANNGSGTEQENISIGEDAQDFEIRYNKIHEGGGVRGHNALSIKDGSRNGLIHHNEITDIPNNSCLYLDAWNALVDNISIYQNRLHDCHYHGIALAGERGGTVSNISIYNNLIYQNNYGLHLGNGYTSPMENIQIYNNTFYDNGPGNVYGGSIVLRNSEANQVVVRNNLMASDDVQLQKLRDASRLTVEHNLFSHEDKTSSNGEMHGDNFILADPLFVNANQLDLRLQAGSPAIAQGSAATVPVDDFDGQVR</sequence>
<evidence type="ECO:0000256" key="2">
    <source>
        <dbReference type="ARBA" id="ARBA00022525"/>
    </source>
</evidence>
<dbReference type="GO" id="GO:0005576">
    <property type="term" value="C:extracellular region"/>
    <property type="evidence" value="ECO:0007669"/>
    <property type="project" value="UniProtKB-SubCell"/>
</dbReference>
<dbReference type="InterPro" id="IPR006626">
    <property type="entry name" value="PbH1"/>
</dbReference>
<evidence type="ECO:0000313" key="7">
    <source>
        <dbReference type="Proteomes" id="UP000236724"/>
    </source>
</evidence>
<dbReference type="PANTHER" id="PTHR40088:SF2">
    <property type="entry name" value="SECRETED SUGAR HYDROLASE"/>
    <property type="match status" value="1"/>
</dbReference>
<dbReference type="GO" id="GO:0016837">
    <property type="term" value="F:carbon-oxygen lyase activity, acting on polysaccharides"/>
    <property type="evidence" value="ECO:0007669"/>
    <property type="project" value="TreeGrafter"/>
</dbReference>
<evidence type="ECO:0000256" key="4">
    <source>
        <dbReference type="SAM" id="SignalP"/>
    </source>
</evidence>
<dbReference type="InterPro" id="IPR052052">
    <property type="entry name" value="Polysaccharide_Lyase_9"/>
</dbReference>
<evidence type="ECO:0000313" key="6">
    <source>
        <dbReference type="EMBL" id="SEH07500.1"/>
    </source>
</evidence>
<dbReference type="EMBL" id="FMSV02000532">
    <property type="protein sequence ID" value="SEH07500.1"/>
    <property type="molecule type" value="Genomic_DNA"/>
</dbReference>
<name>A0A1H6FBM2_9GAMM</name>
<gene>
    <name evidence="6" type="ORF">MBHS_03375</name>
</gene>
<dbReference type="InterPro" id="IPR011050">
    <property type="entry name" value="Pectin_lyase_fold/virulence"/>
</dbReference>
<dbReference type="Pfam" id="PF13229">
    <property type="entry name" value="Beta_helix"/>
    <property type="match status" value="2"/>
</dbReference>
<dbReference type="PANTHER" id="PTHR40088">
    <property type="entry name" value="PECTATE LYASE (EUROFUNG)"/>
    <property type="match status" value="1"/>
</dbReference>
<dbReference type="Gene3D" id="2.160.20.10">
    <property type="entry name" value="Single-stranded right-handed beta-helix, Pectin lyase-like"/>
    <property type="match status" value="1"/>
</dbReference>
<dbReference type="SUPFAM" id="SSF51126">
    <property type="entry name" value="Pectin lyase-like"/>
    <property type="match status" value="1"/>
</dbReference>
<dbReference type="OrthoDB" id="9795486at2"/>
<dbReference type="SMART" id="SM00710">
    <property type="entry name" value="PbH1"/>
    <property type="match status" value="7"/>
</dbReference>
<keyword evidence="7" id="KW-1185">Reference proteome</keyword>
<comment type="subcellular location">
    <subcellularLocation>
        <location evidence="1">Secreted</location>
    </subcellularLocation>
</comment>
<dbReference type="InterPro" id="IPR022441">
    <property type="entry name" value="Para_beta_helix_rpt-2"/>
</dbReference>
<feature type="chain" id="PRO_5014718508" description="Right handed beta helix domain-containing protein" evidence="4">
    <location>
        <begin position="25"/>
        <end position="565"/>
    </location>
</feature>
<organism evidence="6 7">
    <name type="scientific">Candidatus Venteria ishoeyi</name>
    <dbReference type="NCBI Taxonomy" id="1899563"/>
    <lineage>
        <taxon>Bacteria</taxon>
        <taxon>Pseudomonadati</taxon>
        <taxon>Pseudomonadota</taxon>
        <taxon>Gammaproteobacteria</taxon>
        <taxon>Thiotrichales</taxon>
        <taxon>Thiotrichaceae</taxon>
        <taxon>Venteria</taxon>
    </lineage>
</organism>